<feature type="transmembrane region" description="Helical" evidence="2">
    <location>
        <begin position="37"/>
        <end position="70"/>
    </location>
</feature>
<accession>A0A7S2G4G0</accession>
<proteinExistence type="predicted"/>
<feature type="compositionally biased region" description="Polar residues" evidence="1">
    <location>
        <begin position="126"/>
        <end position="146"/>
    </location>
</feature>
<dbReference type="AlphaFoldDB" id="A0A7S2G4G0"/>
<organism evidence="3">
    <name type="scientific">Florenciella parvula</name>
    <dbReference type="NCBI Taxonomy" id="236787"/>
    <lineage>
        <taxon>Eukaryota</taxon>
        <taxon>Sar</taxon>
        <taxon>Stramenopiles</taxon>
        <taxon>Ochrophyta</taxon>
        <taxon>Dictyochophyceae</taxon>
        <taxon>Florenciellales</taxon>
        <taxon>Florenciella</taxon>
    </lineage>
</organism>
<reference evidence="3" key="1">
    <citation type="submission" date="2021-01" db="EMBL/GenBank/DDBJ databases">
        <authorList>
            <person name="Corre E."/>
            <person name="Pelletier E."/>
            <person name="Niang G."/>
            <person name="Scheremetjew M."/>
            <person name="Finn R."/>
            <person name="Kale V."/>
            <person name="Holt S."/>
            <person name="Cochrane G."/>
            <person name="Meng A."/>
            <person name="Brown T."/>
            <person name="Cohen L."/>
        </authorList>
    </citation>
    <scope>NUCLEOTIDE SEQUENCE</scope>
    <source>
        <strain evidence="3">RCC1693</strain>
    </source>
</reference>
<protein>
    <submittedName>
        <fullName evidence="3">Uncharacterized protein</fullName>
    </submittedName>
</protein>
<feature type="compositionally biased region" description="Basic and acidic residues" evidence="1">
    <location>
        <begin position="147"/>
        <end position="171"/>
    </location>
</feature>
<evidence type="ECO:0000256" key="1">
    <source>
        <dbReference type="SAM" id="MobiDB-lite"/>
    </source>
</evidence>
<keyword evidence="2" id="KW-0812">Transmembrane</keyword>
<feature type="region of interest" description="Disordered" evidence="1">
    <location>
        <begin position="86"/>
        <end position="171"/>
    </location>
</feature>
<dbReference type="EMBL" id="HBGT01023512">
    <property type="protein sequence ID" value="CAD9430330.1"/>
    <property type="molecule type" value="Transcribed_RNA"/>
</dbReference>
<gene>
    <name evidence="3" type="ORF">FPAR1323_LOCUS12198</name>
</gene>
<name>A0A7S2G4G0_9STRA</name>
<sequence>MHDEQLAQLCHPPATPSSPCRPTVVLLLRSLPLPPPAAPVAVAVAIAVATATAIAAAIAAATVTAAAAFIHTNLILIARPLVAPSADPTSFGTSEDVGDAADGGNGGENRGGSGHRGDGLGLAKSGSASTHQHAESTATSQTSNQPNKRDDNHLYRCHLGVEERSAPRFDS</sequence>
<keyword evidence="2" id="KW-0472">Membrane</keyword>
<evidence type="ECO:0000313" key="3">
    <source>
        <dbReference type="EMBL" id="CAD9430330.1"/>
    </source>
</evidence>
<feature type="compositionally biased region" description="Gly residues" evidence="1">
    <location>
        <begin position="101"/>
        <end position="114"/>
    </location>
</feature>
<keyword evidence="2" id="KW-1133">Transmembrane helix</keyword>
<evidence type="ECO:0000256" key="2">
    <source>
        <dbReference type="SAM" id="Phobius"/>
    </source>
</evidence>